<reference evidence="1 2" key="1">
    <citation type="journal article" date="2013" name="Mar. Genomics">
        <title>Expression of sulfatases in Rhodopirellula baltica and the diversity of sulfatases in the genus Rhodopirellula.</title>
        <authorList>
            <person name="Wegner C.E."/>
            <person name="Richter-Heitmann T."/>
            <person name="Klindworth A."/>
            <person name="Klockow C."/>
            <person name="Richter M."/>
            <person name="Achstetter T."/>
            <person name="Glockner F.O."/>
            <person name="Harder J."/>
        </authorList>
    </citation>
    <scope>NUCLEOTIDE SEQUENCE [LARGE SCALE GENOMIC DNA]</scope>
    <source>
        <strain evidence="1 2">SM41</strain>
    </source>
</reference>
<dbReference type="AlphaFoldDB" id="M5U4G0"/>
<accession>M5U4G0</accession>
<proteinExistence type="predicted"/>
<dbReference type="Proteomes" id="UP000011885">
    <property type="component" value="Unassembled WGS sequence"/>
</dbReference>
<evidence type="ECO:0000313" key="2">
    <source>
        <dbReference type="Proteomes" id="UP000011885"/>
    </source>
</evidence>
<gene>
    <name evidence="1" type="ORF">RSSM_02222</name>
</gene>
<organism evidence="1 2">
    <name type="scientific">Rhodopirellula sallentina SM41</name>
    <dbReference type="NCBI Taxonomy" id="1263870"/>
    <lineage>
        <taxon>Bacteria</taxon>
        <taxon>Pseudomonadati</taxon>
        <taxon>Planctomycetota</taxon>
        <taxon>Planctomycetia</taxon>
        <taxon>Pirellulales</taxon>
        <taxon>Pirellulaceae</taxon>
        <taxon>Rhodopirellula</taxon>
    </lineage>
</organism>
<name>M5U4G0_9BACT</name>
<keyword evidence="2" id="KW-1185">Reference proteome</keyword>
<dbReference type="PATRIC" id="fig|1263870.3.peg.2366"/>
<dbReference type="EMBL" id="ANOH01000154">
    <property type="protein sequence ID" value="EMI56342.1"/>
    <property type="molecule type" value="Genomic_DNA"/>
</dbReference>
<evidence type="ECO:0000313" key="1">
    <source>
        <dbReference type="EMBL" id="EMI56342.1"/>
    </source>
</evidence>
<sequence length="40" mass="4635">MKKGSFFTVSDALFDESDPFFPGEIHEKTKIRFGRHAFTI</sequence>
<comment type="caution">
    <text evidence="1">The sequence shown here is derived from an EMBL/GenBank/DDBJ whole genome shotgun (WGS) entry which is preliminary data.</text>
</comment>
<protein>
    <submittedName>
        <fullName evidence="1">Uncharacterized protein</fullName>
    </submittedName>
</protein>